<name>A0A9P7KQ03_9HYPO</name>
<feature type="compositionally biased region" description="Polar residues" evidence="1">
    <location>
        <begin position="14"/>
        <end position="33"/>
    </location>
</feature>
<keyword evidence="4" id="KW-1185">Reference proteome</keyword>
<proteinExistence type="predicted"/>
<dbReference type="InterPro" id="IPR046797">
    <property type="entry name" value="PDDEXK_12"/>
</dbReference>
<dbReference type="EMBL" id="JAGPUO010000039">
    <property type="protein sequence ID" value="KAG5654976.1"/>
    <property type="molecule type" value="Genomic_DNA"/>
</dbReference>
<sequence length="457" mass="50323">MGFNTSLSQVINWLQDIPTGSQPSDADFDTQSTTKRRPSSAPDAPPAKRRQLPSPPASRRYRQNMEGISTPTKKRLAEGEPSSQYEREDENTPKAAATRRGQAGQGKASSASSQSGSSCSHDSKRSRGSASPMKMWPLVGSAGHQLVRGNAFGLRPPAVTALASAFSQINRTRSIMPKSIQKPLEKLGEDVDDTMFYDDDSAIDGPCGKDLIRLAQRIAKHSNTCSSQLQDEGAWNNLVHTRVLDMFIHDLQNGPGQDQCDFMPCITTNMNLEHHHFNESASRVDYIIRLLPNDDEDSPACFTPSRMPSRNWTSNQLLPIAFSIETKRYGGDVTKGEQQLGIWTAAQWEFLIKMSSAEAVKELAYIPGVIVSGETWSLVITTRTGVRTTVYPGIPFGNTGTVIGVFQVIAGLSKLRTWALEKLWPWYQKYLPGLVPPENNQLAVMENGDLSIAIPMQ</sequence>
<accession>A0A9P7KQ03</accession>
<feature type="region of interest" description="Disordered" evidence="1">
    <location>
        <begin position="14"/>
        <end position="135"/>
    </location>
</feature>
<evidence type="ECO:0000259" key="2">
    <source>
        <dbReference type="Pfam" id="PF20516"/>
    </source>
</evidence>
<organism evidence="3 4">
    <name type="scientific">Fusarium avenaceum</name>
    <dbReference type="NCBI Taxonomy" id="40199"/>
    <lineage>
        <taxon>Eukaryota</taxon>
        <taxon>Fungi</taxon>
        <taxon>Dikarya</taxon>
        <taxon>Ascomycota</taxon>
        <taxon>Pezizomycotina</taxon>
        <taxon>Sordariomycetes</taxon>
        <taxon>Hypocreomycetidae</taxon>
        <taxon>Hypocreales</taxon>
        <taxon>Nectriaceae</taxon>
        <taxon>Fusarium</taxon>
        <taxon>Fusarium tricinctum species complex</taxon>
    </lineage>
</organism>
<gene>
    <name evidence="3" type="ORF">KAF25_011007</name>
</gene>
<evidence type="ECO:0000313" key="4">
    <source>
        <dbReference type="Proteomes" id="UP000782241"/>
    </source>
</evidence>
<comment type="caution">
    <text evidence="3">The sequence shown here is derived from an EMBL/GenBank/DDBJ whole genome shotgun (WGS) entry which is preliminary data.</text>
</comment>
<protein>
    <recommendedName>
        <fullName evidence="2">PD-(D/E)XK nuclease-like domain-containing protein</fullName>
    </recommendedName>
</protein>
<feature type="compositionally biased region" description="Low complexity" evidence="1">
    <location>
        <begin position="94"/>
        <end position="120"/>
    </location>
</feature>
<evidence type="ECO:0000313" key="3">
    <source>
        <dbReference type="EMBL" id="KAG5654976.1"/>
    </source>
</evidence>
<dbReference type="Proteomes" id="UP000782241">
    <property type="component" value="Unassembled WGS sequence"/>
</dbReference>
<dbReference type="Pfam" id="PF20516">
    <property type="entry name" value="PDDEXK_12"/>
    <property type="match status" value="1"/>
</dbReference>
<reference evidence="3" key="1">
    <citation type="submission" date="2021-04" db="EMBL/GenBank/DDBJ databases">
        <title>Draft genome of Fusarium avenaceum strain F156N33, isolated from an atmospheric sample in Virginia.</title>
        <authorList>
            <person name="Yang S."/>
            <person name="Vinatzer B.A."/>
            <person name="Coleman J."/>
        </authorList>
    </citation>
    <scope>NUCLEOTIDE SEQUENCE</scope>
    <source>
        <strain evidence="3">F156N33</strain>
    </source>
</reference>
<evidence type="ECO:0000256" key="1">
    <source>
        <dbReference type="SAM" id="MobiDB-lite"/>
    </source>
</evidence>
<feature type="domain" description="PD-(D/E)XK nuclease-like" evidence="2">
    <location>
        <begin position="190"/>
        <end position="424"/>
    </location>
</feature>
<dbReference type="AlphaFoldDB" id="A0A9P7KQ03"/>